<sequence length="67" mass="7234">MVPYDFGRLSPSFPTYVPLLRLHSTCIMNSEEAECPPTQLEPVDLTVNKSRCSLSPASSPASLPASP</sequence>
<dbReference type="AlphaFoldDB" id="A0A087UMP2"/>
<proteinExistence type="predicted"/>
<gene>
    <name evidence="1" type="ORF">X975_23640</name>
</gene>
<dbReference type="Proteomes" id="UP000054359">
    <property type="component" value="Unassembled WGS sequence"/>
</dbReference>
<evidence type="ECO:0000313" key="1">
    <source>
        <dbReference type="EMBL" id="KFM78631.1"/>
    </source>
</evidence>
<keyword evidence="2" id="KW-1185">Reference proteome</keyword>
<protein>
    <submittedName>
        <fullName evidence="1">Uncharacterized protein</fullName>
    </submittedName>
</protein>
<accession>A0A087UMP2</accession>
<reference evidence="1 2" key="1">
    <citation type="submission" date="2013-11" db="EMBL/GenBank/DDBJ databases">
        <title>Genome sequencing of Stegodyphus mimosarum.</title>
        <authorList>
            <person name="Bechsgaard J."/>
        </authorList>
    </citation>
    <scope>NUCLEOTIDE SEQUENCE [LARGE SCALE GENOMIC DNA]</scope>
</reference>
<evidence type="ECO:0000313" key="2">
    <source>
        <dbReference type="Proteomes" id="UP000054359"/>
    </source>
</evidence>
<dbReference type="EMBL" id="KK120595">
    <property type="protein sequence ID" value="KFM78631.1"/>
    <property type="molecule type" value="Genomic_DNA"/>
</dbReference>
<feature type="non-terminal residue" evidence="1">
    <location>
        <position position="67"/>
    </location>
</feature>
<name>A0A087UMP2_STEMI</name>
<organism evidence="1 2">
    <name type="scientific">Stegodyphus mimosarum</name>
    <name type="common">African social velvet spider</name>
    <dbReference type="NCBI Taxonomy" id="407821"/>
    <lineage>
        <taxon>Eukaryota</taxon>
        <taxon>Metazoa</taxon>
        <taxon>Ecdysozoa</taxon>
        <taxon>Arthropoda</taxon>
        <taxon>Chelicerata</taxon>
        <taxon>Arachnida</taxon>
        <taxon>Araneae</taxon>
        <taxon>Araneomorphae</taxon>
        <taxon>Entelegynae</taxon>
        <taxon>Eresoidea</taxon>
        <taxon>Eresidae</taxon>
        <taxon>Stegodyphus</taxon>
    </lineage>
</organism>